<feature type="domain" description="Fibronectin type-III" evidence="4">
    <location>
        <begin position="356"/>
        <end position="456"/>
    </location>
</feature>
<evidence type="ECO:0000313" key="5">
    <source>
        <dbReference type="EMBL" id="KHN75691.1"/>
    </source>
</evidence>
<dbReference type="SUPFAM" id="SSF49265">
    <property type="entry name" value="Fibronectin type III"/>
    <property type="match status" value="4"/>
</dbReference>
<dbReference type="InterPro" id="IPR003961">
    <property type="entry name" value="FN3_dom"/>
</dbReference>
<dbReference type="CDD" id="cd00063">
    <property type="entry name" value="FN3"/>
    <property type="match status" value="5"/>
</dbReference>
<feature type="domain" description="Ig-like" evidence="3">
    <location>
        <begin position="1095"/>
        <end position="1200"/>
    </location>
</feature>
<evidence type="ECO:0000259" key="3">
    <source>
        <dbReference type="PROSITE" id="PS50835"/>
    </source>
</evidence>
<feature type="domain" description="Ig-like" evidence="3">
    <location>
        <begin position="880"/>
        <end position="993"/>
    </location>
</feature>
<organism evidence="5 6">
    <name type="scientific">Toxocara canis</name>
    <name type="common">Canine roundworm</name>
    <dbReference type="NCBI Taxonomy" id="6265"/>
    <lineage>
        <taxon>Eukaryota</taxon>
        <taxon>Metazoa</taxon>
        <taxon>Ecdysozoa</taxon>
        <taxon>Nematoda</taxon>
        <taxon>Chromadorea</taxon>
        <taxon>Rhabditida</taxon>
        <taxon>Spirurina</taxon>
        <taxon>Ascaridomorpha</taxon>
        <taxon>Ascaridoidea</taxon>
        <taxon>Toxocaridae</taxon>
        <taxon>Toxocara</taxon>
    </lineage>
</organism>
<dbReference type="OrthoDB" id="5855336at2759"/>
<keyword evidence="6" id="KW-1185">Reference proteome</keyword>
<dbReference type="AlphaFoldDB" id="A0A0B2UXB9"/>
<name>A0A0B2UXB9_TOXCA</name>
<keyword evidence="1" id="KW-0677">Repeat</keyword>
<accession>A0A0B2UXB9</accession>
<feature type="domain" description="Ig-like" evidence="3">
    <location>
        <begin position="265"/>
        <end position="352"/>
    </location>
</feature>
<feature type="domain" description="Ig-like" evidence="3">
    <location>
        <begin position="450"/>
        <end position="557"/>
    </location>
</feature>
<comment type="caution">
    <text evidence="5">The sequence shown here is derived from an EMBL/GenBank/DDBJ whole genome shotgun (WGS) entry which is preliminary data.</text>
</comment>
<proteinExistence type="predicted"/>
<dbReference type="Pfam" id="PF00041">
    <property type="entry name" value="fn3"/>
    <property type="match status" value="3"/>
</dbReference>
<evidence type="ECO:0000256" key="1">
    <source>
        <dbReference type="ARBA" id="ARBA00022737"/>
    </source>
</evidence>
<gene>
    <name evidence="5" type="primary">C27B7.7</name>
    <name evidence="5" type="ORF">Tcan_12702</name>
</gene>
<dbReference type="PROSITE" id="PS50835">
    <property type="entry name" value="IG_LIKE"/>
    <property type="match status" value="4"/>
</dbReference>
<dbReference type="PROSITE" id="PS50853">
    <property type="entry name" value="FN3"/>
    <property type="match status" value="5"/>
</dbReference>
<reference evidence="5 6" key="1">
    <citation type="submission" date="2014-11" db="EMBL/GenBank/DDBJ databases">
        <title>Genetic blueprint of the zoonotic pathogen Toxocara canis.</title>
        <authorList>
            <person name="Zhu X.-Q."/>
            <person name="Korhonen P.K."/>
            <person name="Cai H."/>
            <person name="Young N.D."/>
            <person name="Nejsum P."/>
            <person name="von Samson-Himmelstjerna G."/>
            <person name="Boag P.R."/>
            <person name="Tan P."/>
            <person name="Li Q."/>
            <person name="Min J."/>
            <person name="Yang Y."/>
            <person name="Wang X."/>
            <person name="Fang X."/>
            <person name="Hall R.S."/>
            <person name="Hofmann A."/>
            <person name="Sternberg P.W."/>
            <person name="Jex A.R."/>
            <person name="Gasser R.B."/>
        </authorList>
    </citation>
    <scope>NUCLEOTIDE SEQUENCE [LARGE SCALE GENOMIC DNA]</scope>
    <source>
        <strain evidence="5">PN_DK_2014</strain>
    </source>
</reference>
<evidence type="ECO:0000256" key="2">
    <source>
        <dbReference type="SAM" id="SignalP"/>
    </source>
</evidence>
<dbReference type="InterPro" id="IPR013783">
    <property type="entry name" value="Ig-like_fold"/>
</dbReference>
<keyword evidence="2" id="KW-0732">Signal</keyword>
<feature type="domain" description="Fibronectin type-III" evidence="4">
    <location>
        <begin position="573"/>
        <end position="668"/>
    </location>
</feature>
<feature type="signal peptide" evidence="2">
    <location>
        <begin position="1"/>
        <end position="24"/>
    </location>
</feature>
<feature type="chain" id="PRO_5002077712" evidence="2">
    <location>
        <begin position="25"/>
        <end position="1253"/>
    </location>
</feature>
<dbReference type="EMBL" id="JPKZ01002642">
    <property type="protein sequence ID" value="KHN75691.1"/>
    <property type="molecule type" value="Genomic_DNA"/>
</dbReference>
<evidence type="ECO:0000259" key="4">
    <source>
        <dbReference type="PROSITE" id="PS50853"/>
    </source>
</evidence>
<dbReference type="PANTHER" id="PTHR13817">
    <property type="entry name" value="TITIN"/>
    <property type="match status" value="1"/>
</dbReference>
<sequence length="1253" mass="140799">MKRRRLLLLSIITFLAWNTNVVISSSRPCRQTSPGTARVTVSVKVDEAKSVHISMGVSNVEDDIIGYKVYFTHDYDRSDDSFADWQQIDVKSSDRNYILKMDDETLHLKANTKYRLRVTASMPNGESDPSDVVEFQIVPSAPRVPSNVNVVLAPSNSFTVYFDAVLNTNSTDTQSKYINEYTVEFTSDNLTSADAVWKSFNFSVNGITDESKRISKYFSNAHVEPNSNYSLRVFTYDRARGVPSNLVFFETSTGAYSPTVTIAGPSVVKMDPSLNKGYKMKCEATADPPAMINWLVNELPLSDGTNGFVIQQHSNELTTISELLVPTRSRSEVFTCIGSNNIGSDRASVEIKILGPGTAPTDITATSDSLGVHVSWNPPLIPNGKIEKYIVYWTMNENIELADWNQIVLNGNETRTLINRGSQTEPVFVKVQSKSNQGLGIISEKITAKPDVTDLPLKTQIILVNKAINTNGTSGISVEPGEDIEFKCIVEGRPPPRISFYWDDAQQKEHVLPLTMAFRNIPPNTVESYEMTTRTYSSGFLICLGQNARETSEARVFFDVQSVDLNDTKPGIAPNGLHTKRMENDELFLLWNSPKLDNDTELRYNVYLSDDVSKPIRKWTLLTTNETKFRLTNEHVSPASNYYFRVAAVNELGEGVLSAPEQFSTPTGGPRTPPRSVKIDVDEANVVVISWKRPINANGALTKYTIYFTRDPGMDDNDYKSWQFVDITTAAKEFRYKMEQEKIGLRPKTVYRVRLTASNDVAESEPTEVFEFETTEGELPVPTDVQVQVQKDNAVIIQFTAVKNPEDHSEYLEDYIVLLSPSIDALVAQFLPVAIMEKSFDPNTARIMMKIAPKELSTMTQYWAKVQARIPNQEVQASKPKRFETGDGKVSPVVSIRQGDRVKREPSKNSHLHVECDAEGRPRPVISWLWNGQLITENNTYWAITDITVDPIQNIHRASSRLTASSTSRSGMVTCIAYNNKGHAMLNTSVIVTGPGSVVRDVHIVPFRNAFNISWQEPEVTNGKIQEYIIYMSTSANDELGEWKKIEVNGDEHYAVLNETEPNTDYTFRFQSASELGYGLISDAFTVNSGKLYIPLEVRIELINLENNGSQELVVEPGTVVRFHCVAKGNPPPSVAHFWTTEGIQDEELSTDPVFFAKLHTLDEYTVDTVESVSSTHTTRDLVCEARNEDGFVRNKIRFNVYKIGARKPTRIDSVCRFTREQCNAILEKTFTIKRKYHCEFKLLVLLICLRSI</sequence>
<dbReference type="SMART" id="SM00060">
    <property type="entry name" value="FN3"/>
    <property type="match status" value="6"/>
</dbReference>
<dbReference type="Proteomes" id="UP000031036">
    <property type="component" value="Unassembled WGS sequence"/>
</dbReference>
<protein>
    <submittedName>
        <fullName evidence="5">Ig-like and fibronectin type-III domain-containing protein C27B7.7</fullName>
    </submittedName>
</protein>
<dbReference type="PANTHER" id="PTHR13817:SF175">
    <property type="entry name" value="IG-LIKE AND FIBRONECTIN TYPE-III DOMAIN-CONTAINING PROTEIN C27B7.7"/>
    <property type="match status" value="1"/>
</dbReference>
<feature type="domain" description="Fibronectin type-III" evidence="4">
    <location>
        <begin position="673"/>
        <end position="777"/>
    </location>
</feature>
<dbReference type="InterPro" id="IPR050964">
    <property type="entry name" value="Striated_Muscle_Regulatory"/>
</dbReference>
<evidence type="ECO:0000313" key="6">
    <source>
        <dbReference type="Proteomes" id="UP000031036"/>
    </source>
</evidence>
<dbReference type="InterPro" id="IPR036116">
    <property type="entry name" value="FN3_sf"/>
</dbReference>
<dbReference type="STRING" id="6265.A0A0B2UXB9"/>
<dbReference type="SUPFAM" id="SSF48726">
    <property type="entry name" value="Immunoglobulin"/>
    <property type="match status" value="4"/>
</dbReference>
<dbReference type="OMA" id="QINVTWQ"/>
<dbReference type="InterPro" id="IPR036179">
    <property type="entry name" value="Ig-like_dom_sf"/>
</dbReference>
<feature type="domain" description="Fibronectin type-III" evidence="4">
    <location>
        <begin position="994"/>
        <end position="1092"/>
    </location>
</feature>
<dbReference type="InterPro" id="IPR007110">
    <property type="entry name" value="Ig-like_dom"/>
</dbReference>
<feature type="domain" description="Fibronectin type-III" evidence="4">
    <location>
        <begin position="37"/>
        <end position="140"/>
    </location>
</feature>
<dbReference type="Gene3D" id="2.60.40.10">
    <property type="entry name" value="Immunoglobulins"/>
    <property type="match status" value="9"/>
</dbReference>